<feature type="domain" description="Galactose oxidase-like Early set" evidence="4">
    <location>
        <begin position="451"/>
        <end position="555"/>
    </location>
</feature>
<evidence type="ECO:0000259" key="4">
    <source>
        <dbReference type="Pfam" id="PF09118"/>
    </source>
</evidence>
<evidence type="ECO:0000256" key="2">
    <source>
        <dbReference type="SAM" id="SignalP"/>
    </source>
</evidence>
<evidence type="ECO:0000259" key="3">
    <source>
        <dbReference type="Pfam" id="PF07250"/>
    </source>
</evidence>
<dbReference type="EMBL" id="GCKF01028576">
    <property type="protein sequence ID" value="JAG98067.1"/>
    <property type="molecule type" value="Transcribed_RNA"/>
</dbReference>
<name>A0A0D6R2K5_ARACU</name>
<dbReference type="SUPFAM" id="SSF50965">
    <property type="entry name" value="Galactose oxidase, central domain"/>
    <property type="match status" value="1"/>
</dbReference>
<organism evidence="5">
    <name type="scientific">Araucaria cunninghamii</name>
    <name type="common">Hoop pine</name>
    <name type="synonym">Moreton Bay pine</name>
    <dbReference type="NCBI Taxonomy" id="56994"/>
    <lineage>
        <taxon>Eukaryota</taxon>
        <taxon>Viridiplantae</taxon>
        <taxon>Streptophyta</taxon>
        <taxon>Embryophyta</taxon>
        <taxon>Tracheophyta</taxon>
        <taxon>Spermatophyta</taxon>
        <taxon>Pinopsida</taxon>
        <taxon>Pinidae</taxon>
        <taxon>Conifers II</taxon>
        <taxon>Araucariales</taxon>
        <taxon>Araucariaceae</taxon>
        <taxon>Araucaria</taxon>
    </lineage>
</organism>
<evidence type="ECO:0008006" key="6">
    <source>
        <dbReference type="Google" id="ProtNLM"/>
    </source>
</evidence>
<evidence type="ECO:0000313" key="5">
    <source>
        <dbReference type="EMBL" id="JAG98067.1"/>
    </source>
</evidence>
<dbReference type="Pfam" id="PF07250">
    <property type="entry name" value="Glyoxal_oxid_N"/>
    <property type="match status" value="1"/>
</dbReference>
<dbReference type="InterPro" id="IPR011043">
    <property type="entry name" value="Gal_Oxase/kelch_b-propeller"/>
</dbReference>
<dbReference type="AlphaFoldDB" id="A0A0D6R2K5"/>
<dbReference type="InterPro" id="IPR009880">
    <property type="entry name" value="Glyoxal_oxidase_N"/>
</dbReference>
<dbReference type="InterPro" id="IPR014756">
    <property type="entry name" value="Ig_E-set"/>
</dbReference>
<feature type="signal peptide" evidence="2">
    <location>
        <begin position="1"/>
        <end position="25"/>
    </location>
</feature>
<feature type="domain" description="Glyoxal oxidase N-terminal" evidence="3">
    <location>
        <begin position="47"/>
        <end position="442"/>
    </location>
</feature>
<proteinExistence type="predicted"/>
<evidence type="ECO:0000256" key="1">
    <source>
        <dbReference type="ARBA" id="ARBA00022729"/>
    </source>
</evidence>
<dbReference type="PANTHER" id="PTHR32208:SF71">
    <property type="entry name" value="GLYOXAL OXIDASE-RELATED PROTEIN"/>
    <property type="match status" value="1"/>
</dbReference>
<dbReference type="InterPro" id="IPR013783">
    <property type="entry name" value="Ig-like_fold"/>
</dbReference>
<dbReference type="SUPFAM" id="SSF81296">
    <property type="entry name" value="E set domains"/>
    <property type="match status" value="1"/>
</dbReference>
<feature type="chain" id="PRO_5002311691" description="Galactose oxidase-like Early set domain-containing protein" evidence="2">
    <location>
        <begin position="26"/>
        <end position="558"/>
    </location>
</feature>
<reference evidence="5" key="1">
    <citation type="submission" date="2015-03" db="EMBL/GenBank/DDBJ databases">
        <title>A transcriptome of Araucaria cunninghamii, an australian fine timber species.</title>
        <authorList>
            <person name="Jing Yi C.J.Y."/>
            <person name="Yin San L.Y.S."/>
            <person name="Abdul Karim S.S."/>
            <person name="Wan Azmi N.N."/>
            <person name="Hercus R.R."/>
            <person name="Croft L.L."/>
        </authorList>
    </citation>
    <scope>NUCLEOTIDE SEQUENCE</scope>
    <source>
        <strain evidence="5">MI0301</strain>
        <tissue evidence="5">Leaf</tissue>
    </source>
</reference>
<dbReference type="PANTHER" id="PTHR32208">
    <property type="entry name" value="SECRETED PROTEIN-RELATED"/>
    <property type="match status" value="1"/>
</dbReference>
<dbReference type="Pfam" id="PF09118">
    <property type="entry name" value="GO-like_E_set"/>
    <property type="match status" value="1"/>
</dbReference>
<sequence length="558" mass="61748">MVQRLMKFLLVCVLVQFLSENRVRGEEKQVLPGRWELLLQNAGVSAMHMTLMHTNKVLIYDRMDTGPSNITLPDAGCQNVTASDEWQHPECWSHSVEYDIASNNVRPLHLQSNTWCSSGAFLSNGTLVQTGGFDMGENKTRYYTPCYDSTCNWVEAGTTDLVARRWYASNQILPDNRVIVVGGEFSYSYEFVPRAQGEGLFELPFLAQTTNWTYVHEYDNLYPFLHLSSDGNLFVFANRDSILLDYAKNQVVKTFPQIPGGPRNYATSGSSIMFPLDYDDNFQRVEVMICGGAPAGAYGSAENQSGPSFVPALRDCGRMEITSANPQWVMEDIPGPRLMGDMLILPTAEILIINGGRAGSAGYQDAREPVLNPWLYRAQEPLGNRFSVLGATTIPRLYHSTAIVLPDGRVLVAGSNPNKSYNFSSMIYSKTELRMEAYSPYYLDPQYDSARVNISDVPSTQIKYGSNFTIGFSISAGAPGGDVRFHAYAPPFNTHTVSMSQRMLSLAAVTPILMGNDGLYRVSLMAPPTAVAAPPGYYLLSVVNDGIPSRAEWISLGY</sequence>
<keyword evidence="1 2" id="KW-0732">Signal</keyword>
<dbReference type="CDD" id="cd02851">
    <property type="entry name" value="E_set_GO_C"/>
    <property type="match status" value="1"/>
</dbReference>
<dbReference type="InterPro" id="IPR037293">
    <property type="entry name" value="Gal_Oxidase_central_sf"/>
</dbReference>
<dbReference type="Gene3D" id="2.130.10.80">
    <property type="entry name" value="Galactose oxidase/kelch, beta-propeller"/>
    <property type="match status" value="1"/>
</dbReference>
<protein>
    <recommendedName>
        <fullName evidence="6">Galactose oxidase-like Early set domain-containing protein</fullName>
    </recommendedName>
</protein>
<dbReference type="InterPro" id="IPR015202">
    <property type="entry name" value="GO-like_E_set"/>
</dbReference>
<dbReference type="Gene3D" id="2.60.40.10">
    <property type="entry name" value="Immunoglobulins"/>
    <property type="match status" value="1"/>
</dbReference>
<accession>A0A0D6R2K5</accession>